<organism evidence="9">
    <name type="scientific">Corynebacterium glutamicum (strain R)</name>
    <dbReference type="NCBI Taxonomy" id="340322"/>
    <lineage>
        <taxon>Bacteria</taxon>
        <taxon>Bacillati</taxon>
        <taxon>Actinomycetota</taxon>
        <taxon>Actinomycetes</taxon>
        <taxon>Mycobacteriales</taxon>
        <taxon>Corynebacteriaceae</taxon>
        <taxon>Corynebacterium</taxon>
    </lineage>
</organism>
<dbReference type="Pfam" id="PF01032">
    <property type="entry name" value="FecCD"/>
    <property type="match status" value="1"/>
</dbReference>
<dbReference type="GO" id="GO:0005886">
    <property type="term" value="C:plasma membrane"/>
    <property type="evidence" value="ECO:0007669"/>
    <property type="project" value="UniProtKB-SubCell"/>
</dbReference>
<dbReference type="GO" id="GO:0033214">
    <property type="term" value="P:siderophore-iron import into cell"/>
    <property type="evidence" value="ECO:0007669"/>
    <property type="project" value="TreeGrafter"/>
</dbReference>
<feature type="transmembrane region" description="Helical" evidence="8">
    <location>
        <begin position="168"/>
        <end position="187"/>
    </location>
</feature>
<accession>A0AB72V9C1</accession>
<gene>
    <name evidence="9" type="ordered locus">cgR_0787</name>
</gene>
<feature type="transmembrane region" description="Helical" evidence="8">
    <location>
        <begin position="257"/>
        <end position="281"/>
    </location>
</feature>
<evidence type="ECO:0000256" key="7">
    <source>
        <dbReference type="ARBA" id="ARBA00023136"/>
    </source>
</evidence>
<dbReference type="InterPro" id="IPR037294">
    <property type="entry name" value="ABC_BtuC-like"/>
</dbReference>
<evidence type="ECO:0000256" key="4">
    <source>
        <dbReference type="ARBA" id="ARBA00022475"/>
    </source>
</evidence>
<evidence type="ECO:0000256" key="3">
    <source>
        <dbReference type="ARBA" id="ARBA00022448"/>
    </source>
</evidence>
<evidence type="ECO:0000313" key="9">
    <source>
        <dbReference type="EMBL" id="BAF53759.1"/>
    </source>
</evidence>
<protein>
    <recommendedName>
        <fullName evidence="10">ABC transporter permease</fullName>
    </recommendedName>
</protein>
<keyword evidence="5 8" id="KW-0812">Transmembrane</keyword>
<keyword evidence="6 8" id="KW-1133">Transmembrane helix</keyword>
<keyword evidence="3" id="KW-0813">Transport</keyword>
<sequence length="353" mass="36622">MDYSSSESQRAMSLSHQLKRQRASRNSRRWLIVAALGVVTLGVFTFSLMWGEVFYGPAQVLKVLSGQQVPGASYSVGVLRLPRAVMGLTAGLAFGAAGVIFQTLLRNQLASPDIIGISSGASAAGVICIVFFGMSQSAVSAISLCASLAVALLIYLVAYRGGFSATRLILTGIGIAAMLNSLVSYSLSKADSWDLPTATRWLTGSLNGATWDRAMPLIVTTVVLIPLLVANARNVDLMRLGNDSAVGLGVATNRTRVIAIIAAVALIAVATAACGPIAFVAFVSGPIAARILGSGGSLIIPSAFIGGLIVLIADLIGQYFLGTRYPVGVVTGAFGAPFLIYLLIRSNRAGVTL</sequence>
<dbReference type="AlphaFoldDB" id="A0AB72V9C1"/>
<feature type="transmembrane region" description="Helical" evidence="8">
    <location>
        <begin position="30"/>
        <end position="50"/>
    </location>
</feature>
<feature type="transmembrane region" description="Helical" evidence="8">
    <location>
        <begin position="114"/>
        <end position="132"/>
    </location>
</feature>
<reference evidence="9" key="1">
    <citation type="journal article" date="2007" name="Microbiology">
        <title>Comparative analysis of the Corynebacterium glutamicum group and complete genome sequence of strain R.</title>
        <authorList>
            <person name="Yukawa H."/>
            <person name="Omumasaba C.A."/>
            <person name="Nonaka H."/>
            <person name="Kos P."/>
            <person name="Okai N."/>
            <person name="Suzuki N."/>
            <person name="Suda M."/>
            <person name="Tsuge Y."/>
            <person name="Watanabe J."/>
            <person name="Ikeda Y."/>
            <person name="Vertes A.A."/>
            <person name="Inui M."/>
        </authorList>
    </citation>
    <scope>NUCLEOTIDE SEQUENCE</scope>
    <source>
        <strain evidence="9">R</strain>
    </source>
</reference>
<dbReference type="Proteomes" id="UP000006698">
    <property type="component" value="Chromosome"/>
</dbReference>
<dbReference type="EMBL" id="AP009044">
    <property type="protein sequence ID" value="BAF53759.1"/>
    <property type="molecule type" value="Genomic_DNA"/>
</dbReference>
<name>A0AB72V9C1_CORGB</name>
<evidence type="ECO:0000256" key="2">
    <source>
        <dbReference type="ARBA" id="ARBA00007935"/>
    </source>
</evidence>
<dbReference type="GO" id="GO:0022857">
    <property type="term" value="F:transmembrane transporter activity"/>
    <property type="evidence" value="ECO:0007669"/>
    <property type="project" value="InterPro"/>
</dbReference>
<dbReference type="SUPFAM" id="SSF81345">
    <property type="entry name" value="ABC transporter involved in vitamin B12 uptake, BtuC"/>
    <property type="match status" value="1"/>
</dbReference>
<feature type="transmembrane region" description="Helical" evidence="8">
    <location>
        <begin position="325"/>
        <end position="344"/>
    </location>
</feature>
<dbReference type="CDD" id="cd06550">
    <property type="entry name" value="TM_ABC_iron-siderophores_like"/>
    <property type="match status" value="1"/>
</dbReference>
<feature type="transmembrane region" description="Helical" evidence="8">
    <location>
        <begin position="138"/>
        <end position="156"/>
    </location>
</feature>
<evidence type="ECO:0000256" key="8">
    <source>
        <dbReference type="SAM" id="Phobius"/>
    </source>
</evidence>
<keyword evidence="4" id="KW-1003">Cell membrane</keyword>
<comment type="similarity">
    <text evidence="2">Belongs to the binding-protein-dependent transport system permease family. FecCD subfamily.</text>
</comment>
<proteinExistence type="inferred from homology"/>
<feature type="transmembrane region" description="Helical" evidence="8">
    <location>
        <begin position="84"/>
        <end position="105"/>
    </location>
</feature>
<evidence type="ECO:0000256" key="6">
    <source>
        <dbReference type="ARBA" id="ARBA00022989"/>
    </source>
</evidence>
<dbReference type="Gene3D" id="1.10.3470.10">
    <property type="entry name" value="ABC transporter involved in vitamin B12 uptake, BtuC"/>
    <property type="match status" value="1"/>
</dbReference>
<evidence type="ECO:0000256" key="5">
    <source>
        <dbReference type="ARBA" id="ARBA00022692"/>
    </source>
</evidence>
<dbReference type="PANTHER" id="PTHR30472">
    <property type="entry name" value="FERRIC ENTEROBACTIN TRANSPORT SYSTEM PERMEASE PROTEIN"/>
    <property type="match status" value="1"/>
</dbReference>
<feature type="transmembrane region" description="Helical" evidence="8">
    <location>
        <begin position="214"/>
        <end position="232"/>
    </location>
</feature>
<evidence type="ECO:0000256" key="1">
    <source>
        <dbReference type="ARBA" id="ARBA00004651"/>
    </source>
</evidence>
<dbReference type="PANTHER" id="PTHR30472:SF24">
    <property type="entry name" value="FERRIC ENTEROBACTIN TRANSPORT SYSTEM PERMEASE PROTEIN FEPG"/>
    <property type="match status" value="1"/>
</dbReference>
<dbReference type="InterPro" id="IPR000522">
    <property type="entry name" value="ABC_transptr_permease_BtuC"/>
</dbReference>
<comment type="subcellular location">
    <subcellularLocation>
        <location evidence="1">Cell membrane</location>
        <topology evidence="1">Multi-pass membrane protein</topology>
    </subcellularLocation>
</comment>
<keyword evidence="7 8" id="KW-0472">Membrane</keyword>
<dbReference type="KEGG" id="cgt:cgR_0787"/>
<evidence type="ECO:0008006" key="10">
    <source>
        <dbReference type="Google" id="ProtNLM"/>
    </source>
</evidence>
<feature type="transmembrane region" description="Helical" evidence="8">
    <location>
        <begin position="287"/>
        <end position="313"/>
    </location>
</feature>